<evidence type="ECO:0000313" key="3">
    <source>
        <dbReference type="Proteomes" id="UP000315700"/>
    </source>
</evidence>
<sequence precursor="true">MNRRSWLIVGAMACLACGIGNAQGPAVRKASDVGELSGRIVAITLVSDSEDLVLLSKVSEKTLGGKTFLSGDGVDDGETADWRNGAVVYIPVDDIQQVVTFPDLKAYHKNLEARQGRLEGKAASSRLKKGSRT</sequence>
<dbReference type="EMBL" id="CP036271">
    <property type="protein sequence ID" value="QDT55856.1"/>
    <property type="molecule type" value="Genomic_DNA"/>
</dbReference>
<keyword evidence="1" id="KW-0732">Signal</keyword>
<proteinExistence type="predicted"/>
<keyword evidence="3" id="KW-1185">Reference proteome</keyword>
<feature type="signal peptide" evidence="1">
    <location>
        <begin position="1"/>
        <end position="22"/>
    </location>
</feature>
<accession>A0A517SIA5</accession>
<dbReference type="KEGG" id="ccos:Pan44_39040"/>
<name>A0A517SIA5_9PLAN</name>
<protein>
    <recommendedName>
        <fullName evidence="4">PRC-barrel domain protein</fullName>
    </recommendedName>
</protein>
<gene>
    <name evidence="2" type="ORF">Pan44_39040</name>
</gene>
<evidence type="ECO:0000256" key="1">
    <source>
        <dbReference type="SAM" id="SignalP"/>
    </source>
</evidence>
<dbReference type="Proteomes" id="UP000315700">
    <property type="component" value="Chromosome"/>
</dbReference>
<dbReference type="AlphaFoldDB" id="A0A517SIA5"/>
<evidence type="ECO:0000313" key="2">
    <source>
        <dbReference type="EMBL" id="QDT55856.1"/>
    </source>
</evidence>
<feature type="chain" id="PRO_5021915588" description="PRC-barrel domain protein" evidence="1">
    <location>
        <begin position="23"/>
        <end position="133"/>
    </location>
</feature>
<dbReference type="InParanoid" id="A0A517SIA5"/>
<dbReference type="RefSeq" id="WP_145032275.1">
    <property type="nucleotide sequence ID" value="NZ_CP036271.1"/>
</dbReference>
<evidence type="ECO:0008006" key="4">
    <source>
        <dbReference type="Google" id="ProtNLM"/>
    </source>
</evidence>
<organism evidence="2 3">
    <name type="scientific">Caulifigura coniformis</name>
    <dbReference type="NCBI Taxonomy" id="2527983"/>
    <lineage>
        <taxon>Bacteria</taxon>
        <taxon>Pseudomonadati</taxon>
        <taxon>Planctomycetota</taxon>
        <taxon>Planctomycetia</taxon>
        <taxon>Planctomycetales</taxon>
        <taxon>Planctomycetaceae</taxon>
        <taxon>Caulifigura</taxon>
    </lineage>
</organism>
<reference evidence="2 3" key="1">
    <citation type="submission" date="2019-02" db="EMBL/GenBank/DDBJ databases">
        <title>Deep-cultivation of Planctomycetes and their phenomic and genomic characterization uncovers novel biology.</title>
        <authorList>
            <person name="Wiegand S."/>
            <person name="Jogler M."/>
            <person name="Boedeker C."/>
            <person name="Pinto D."/>
            <person name="Vollmers J."/>
            <person name="Rivas-Marin E."/>
            <person name="Kohn T."/>
            <person name="Peeters S.H."/>
            <person name="Heuer A."/>
            <person name="Rast P."/>
            <person name="Oberbeckmann S."/>
            <person name="Bunk B."/>
            <person name="Jeske O."/>
            <person name="Meyerdierks A."/>
            <person name="Storesund J.E."/>
            <person name="Kallscheuer N."/>
            <person name="Luecker S."/>
            <person name="Lage O.M."/>
            <person name="Pohl T."/>
            <person name="Merkel B.J."/>
            <person name="Hornburger P."/>
            <person name="Mueller R.-W."/>
            <person name="Bruemmer F."/>
            <person name="Labrenz M."/>
            <person name="Spormann A.M."/>
            <person name="Op den Camp H."/>
            <person name="Overmann J."/>
            <person name="Amann R."/>
            <person name="Jetten M.S.M."/>
            <person name="Mascher T."/>
            <person name="Medema M.H."/>
            <person name="Devos D.P."/>
            <person name="Kaster A.-K."/>
            <person name="Ovreas L."/>
            <person name="Rohde M."/>
            <person name="Galperin M.Y."/>
            <person name="Jogler C."/>
        </authorList>
    </citation>
    <scope>NUCLEOTIDE SEQUENCE [LARGE SCALE GENOMIC DNA]</scope>
    <source>
        <strain evidence="2 3">Pan44</strain>
    </source>
</reference>